<evidence type="ECO:0000259" key="4">
    <source>
        <dbReference type="PROSITE" id="PS51857"/>
    </source>
</evidence>
<gene>
    <name evidence="5" type="ORF">IAB38_06355</name>
</gene>
<dbReference type="Proteomes" id="UP000824232">
    <property type="component" value="Unassembled WGS sequence"/>
</dbReference>
<dbReference type="GO" id="GO:0005737">
    <property type="term" value="C:cytoplasm"/>
    <property type="evidence" value="ECO:0007669"/>
    <property type="project" value="UniProtKB-SubCell"/>
</dbReference>
<evidence type="ECO:0000256" key="1">
    <source>
        <dbReference type="ARBA" id="ARBA00004496"/>
    </source>
</evidence>
<dbReference type="InterPro" id="IPR011129">
    <property type="entry name" value="CSD"/>
</dbReference>
<dbReference type="Pfam" id="PF00313">
    <property type="entry name" value="CSD"/>
    <property type="match status" value="1"/>
</dbReference>
<evidence type="ECO:0000256" key="3">
    <source>
        <dbReference type="RuleBase" id="RU000408"/>
    </source>
</evidence>
<dbReference type="PROSITE" id="PS51857">
    <property type="entry name" value="CSD_2"/>
    <property type="match status" value="1"/>
</dbReference>
<dbReference type="AlphaFoldDB" id="A0A9D1DV17"/>
<dbReference type="CDD" id="cd04458">
    <property type="entry name" value="CSP_CDS"/>
    <property type="match status" value="1"/>
</dbReference>
<dbReference type="FunFam" id="2.40.50.140:FF:000006">
    <property type="entry name" value="Cold shock protein CspC"/>
    <property type="match status" value="1"/>
</dbReference>
<dbReference type="EMBL" id="DVHC01000062">
    <property type="protein sequence ID" value="HIR59655.1"/>
    <property type="molecule type" value="Genomic_DNA"/>
</dbReference>
<evidence type="ECO:0000313" key="5">
    <source>
        <dbReference type="EMBL" id="HIR59655.1"/>
    </source>
</evidence>
<reference evidence="5" key="2">
    <citation type="journal article" date="2021" name="PeerJ">
        <title>Extensive microbial diversity within the chicken gut microbiome revealed by metagenomics and culture.</title>
        <authorList>
            <person name="Gilroy R."/>
            <person name="Ravi A."/>
            <person name="Getino M."/>
            <person name="Pursley I."/>
            <person name="Horton D.L."/>
            <person name="Alikhan N.F."/>
            <person name="Baker D."/>
            <person name="Gharbi K."/>
            <person name="Hall N."/>
            <person name="Watson M."/>
            <person name="Adriaenssens E.M."/>
            <person name="Foster-Nyarko E."/>
            <person name="Jarju S."/>
            <person name="Secka A."/>
            <person name="Antonio M."/>
            <person name="Oren A."/>
            <person name="Chaudhuri R.R."/>
            <person name="La Ragione R."/>
            <person name="Hildebrand F."/>
            <person name="Pallen M.J."/>
        </authorList>
    </citation>
    <scope>NUCLEOTIDE SEQUENCE</scope>
    <source>
        <strain evidence="5">CHK184-20233</strain>
    </source>
</reference>
<comment type="subcellular location">
    <subcellularLocation>
        <location evidence="1 3">Cytoplasm</location>
    </subcellularLocation>
</comment>
<sequence>MIGKVKWFNNEKGYGFIEYKENEDIFVHYSTINCDGYKTLSEGQYVEFTLLETSKGYQAVDVTPIKEPALAK</sequence>
<feature type="domain" description="CSD" evidence="4">
    <location>
        <begin position="1"/>
        <end position="64"/>
    </location>
</feature>
<protein>
    <submittedName>
        <fullName evidence="5">Cold shock domain-containing protein</fullName>
    </submittedName>
</protein>
<dbReference type="InterPro" id="IPR012156">
    <property type="entry name" value="Cold_shock_CspA"/>
</dbReference>
<dbReference type="PRINTS" id="PR00050">
    <property type="entry name" value="COLDSHOCK"/>
</dbReference>
<dbReference type="PANTHER" id="PTHR46109">
    <property type="entry name" value="PROTEIN LIN-28"/>
    <property type="match status" value="1"/>
</dbReference>
<dbReference type="InterPro" id="IPR019844">
    <property type="entry name" value="CSD_CS"/>
</dbReference>
<dbReference type="Gene3D" id="2.40.50.140">
    <property type="entry name" value="Nucleic acid-binding proteins"/>
    <property type="match status" value="1"/>
</dbReference>
<evidence type="ECO:0000256" key="2">
    <source>
        <dbReference type="ARBA" id="ARBA00022490"/>
    </source>
</evidence>
<dbReference type="GO" id="GO:0031054">
    <property type="term" value="P:pre-miRNA processing"/>
    <property type="evidence" value="ECO:0007669"/>
    <property type="project" value="TreeGrafter"/>
</dbReference>
<dbReference type="PANTHER" id="PTHR46109:SF1">
    <property type="entry name" value="PROTEIN LIN-28 HOMOLOG"/>
    <property type="match status" value="1"/>
</dbReference>
<reference evidence="5" key="1">
    <citation type="submission" date="2020-10" db="EMBL/GenBank/DDBJ databases">
        <authorList>
            <person name="Gilroy R."/>
        </authorList>
    </citation>
    <scope>NUCLEOTIDE SEQUENCE</scope>
    <source>
        <strain evidence="5">CHK184-20233</strain>
    </source>
</reference>
<dbReference type="GO" id="GO:0003729">
    <property type="term" value="F:mRNA binding"/>
    <property type="evidence" value="ECO:0007669"/>
    <property type="project" value="TreeGrafter"/>
</dbReference>
<name>A0A9D1DV17_9FIRM</name>
<comment type="caution">
    <text evidence="5">The sequence shown here is derived from an EMBL/GenBank/DDBJ whole genome shotgun (WGS) entry which is preliminary data.</text>
</comment>
<evidence type="ECO:0000313" key="6">
    <source>
        <dbReference type="Proteomes" id="UP000824232"/>
    </source>
</evidence>
<dbReference type="PROSITE" id="PS00352">
    <property type="entry name" value="CSD_1"/>
    <property type="match status" value="1"/>
</dbReference>
<dbReference type="GO" id="GO:0051252">
    <property type="term" value="P:regulation of RNA metabolic process"/>
    <property type="evidence" value="ECO:0007669"/>
    <property type="project" value="UniProtKB-ARBA"/>
</dbReference>
<organism evidence="5 6">
    <name type="scientific">Candidatus Onthousia excrementipullorum</name>
    <dbReference type="NCBI Taxonomy" id="2840884"/>
    <lineage>
        <taxon>Bacteria</taxon>
        <taxon>Bacillati</taxon>
        <taxon>Bacillota</taxon>
        <taxon>Bacilli</taxon>
        <taxon>Candidatus Onthousia</taxon>
    </lineage>
</organism>
<dbReference type="InterPro" id="IPR012340">
    <property type="entry name" value="NA-bd_OB-fold"/>
</dbReference>
<dbReference type="InterPro" id="IPR002059">
    <property type="entry name" value="CSP_DNA-bd"/>
</dbReference>
<dbReference type="PIRSF" id="PIRSF002599">
    <property type="entry name" value="Cold_shock_A"/>
    <property type="match status" value="1"/>
</dbReference>
<dbReference type="SMART" id="SM00357">
    <property type="entry name" value="CSP"/>
    <property type="match status" value="1"/>
</dbReference>
<dbReference type="InterPro" id="IPR051373">
    <property type="entry name" value="Lin-28_RNA-binding"/>
</dbReference>
<proteinExistence type="predicted"/>
<accession>A0A9D1DV17</accession>
<dbReference type="SUPFAM" id="SSF50249">
    <property type="entry name" value="Nucleic acid-binding proteins"/>
    <property type="match status" value="1"/>
</dbReference>
<keyword evidence="2" id="KW-0963">Cytoplasm</keyword>